<organism evidence="1 2">
    <name type="scientific">Actinomycetospora aeridis</name>
    <dbReference type="NCBI Taxonomy" id="3129231"/>
    <lineage>
        <taxon>Bacteria</taxon>
        <taxon>Bacillati</taxon>
        <taxon>Actinomycetota</taxon>
        <taxon>Actinomycetes</taxon>
        <taxon>Pseudonocardiales</taxon>
        <taxon>Pseudonocardiaceae</taxon>
        <taxon>Actinomycetospora</taxon>
    </lineage>
</organism>
<protein>
    <submittedName>
        <fullName evidence="1">Terminase</fullName>
    </submittedName>
</protein>
<dbReference type="Gene3D" id="3.30.420.280">
    <property type="match status" value="1"/>
</dbReference>
<comment type="caution">
    <text evidence="1">The sequence shown here is derived from an EMBL/GenBank/DDBJ whole genome shotgun (WGS) entry which is preliminary data.</text>
</comment>
<proteinExistence type="predicted"/>
<gene>
    <name evidence="1" type="ORF">WCD41_06870</name>
</gene>
<name>A0ABU8N2H9_9PSEU</name>
<dbReference type="InterPro" id="IPR027417">
    <property type="entry name" value="P-loop_NTPase"/>
</dbReference>
<sequence length="436" mass="48431">MQITELSPQAKLACHYCTARLNIFDGSVRSSKTISSLLAWLRFVREGPAGPLLMFGRTERTLRRNIIDPLVEMLGVRRCKLVAGVGELWLLGRKVYLVGANDELAQEKIRGLTLAGAYGDELSTLPESFLSMLITRLSVPGAQFFGTSNPDGPRHWLKLRFLDRARLVLRHGRVVQDRTGEADVIDLHRFRFGLDDNPALTAEYIANLKAELTGLWRRRLIDGEWSIASGVVYDMWDDERHVVDELPELTATLAVGVDYGATNPTHALALALSADGRLVVTREYRHDPQRAARALTLAEVSAELRTWIGGEYDEWGRPSLDIPSMIPVDPSAKALRVQLAHDRVGRVVEADNSVLDGIRTVASLLATDRLVVHSSCRGLLDELPQYAWDDKAAEKGEDRPVKVNDHGADALRYAVQTSQALWRRHLRMPAVGDAAA</sequence>
<dbReference type="RefSeq" id="WP_337712657.1">
    <property type="nucleotide sequence ID" value="NZ_JBBEGL010000002.1"/>
</dbReference>
<dbReference type="Proteomes" id="UP001370100">
    <property type="component" value="Unassembled WGS sequence"/>
</dbReference>
<dbReference type="EMBL" id="JBBEGL010000002">
    <property type="protein sequence ID" value="MEJ2886169.1"/>
    <property type="molecule type" value="Genomic_DNA"/>
</dbReference>
<accession>A0ABU8N2H9</accession>
<keyword evidence="2" id="KW-1185">Reference proteome</keyword>
<evidence type="ECO:0000313" key="1">
    <source>
        <dbReference type="EMBL" id="MEJ2886169.1"/>
    </source>
</evidence>
<dbReference type="Gene3D" id="3.40.50.300">
    <property type="entry name" value="P-loop containing nucleotide triphosphate hydrolases"/>
    <property type="match status" value="1"/>
</dbReference>
<reference evidence="1 2" key="1">
    <citation type="submission" date="2024-03" db="EMBL/GenBank/DDBJ databases">
        <title>Actinomycetospora sp. OC33-EN06, a novel actinomycete isolated from wild orchid (Aerides multiflora).</title>
        <authorList>
            <person name="Suriyachadkun C."/>
        </authorList>
    </citation>
    <scope>NUCLEOTIDE SEQUENCE [LARGE SCALE GENOMIC DNA]</scope>
    <source>
        <strain evidence="1 2">OC33-EN06</strain>
    </source>
</reference>
<evidence type="ECO:0000313" key="2">
    <source>
        <dbReference type="Proteomes" id="UP001370100"/>
    </source>
</evidence>